<feature type="domain" description="Acyltransferase MbtK/IucB-like conserved" evidence="2">
    <location>
        <begin position="30"/>
        <end position="77"/>
    </location>
</feature>
<dbReference type="InterPro" id="IPR019432">
    <property type="entry name" value="Acyltransferase_MbtK/IucB-like"/>
</dbReference>
<dbReference type="PANTHER" id="PTHR31438:SF1">
    <property type="entry name" value="LYSINE N-ACYLTRANSFERASE C17G9.06C-RELATED"/>
    <property type="match status" value="1"/>
</dbReference>
<accession>A0ABV1M2Q0</accession>
<gene>
    <name evidence="3" type="ORF">ABNW52_01105</name>
</gene>
<dbReference type="Proteomes" id="UP001433638">
    <property type="component" value="Unassembled WGS sequence"/>
</dbReference>
<sequence length="206" mass="23086">MTLSNPERRAASAANVFQSRVPGVGDFSLRPLAVPDDMPLLHRWVTQDYARYWGMQQATLAEVSDAYHALQQGVHTDCYLGLYHGEAAFLLECYQPAHDALAAHYPVAAGDIGMHFLVAPAETRIPGFTRAVMRVILDFLFRDSATHRVVVEPDVRNAKIHAINRHAGFVYQHEIDLPHKRAHLAFCTREQHQAARQSAGQRKEPA</sequence>
<evidence type="ECO:0000313" key="4">
    <source>
        <dbReference type="Proteomes" id="UP001433638"/>
    </source>
</evidence>
<dbReference type="RefSeq" id="WP_349582838.1">
    <property type="nucleotide sequence ID" value="NZ_JBEFLD010000001.1"/>
</dbReference>
<dbReference type="SMART" id="SM01006">
    <property type="entry name" value="AlcB"/>
    <property type="match status" value="1"/>
</dbReference>
<dbReference type="PANTHER" id="PTHR31438">
    <property type="entry name" value="LYSINE N-ACYLTRANSFERASE C17G9.06C-RELATED"/>
    <property type="match status" value="1"/>
</dbReference>
<comment type="caution">
    <text evidence="3">The sequence shown here is derived from an EMBL/GenBank/DDBJ whole genome shotgun (WGS) entry which is preliminary data.</text>
</comment>
<dbReference type="SUPFAM" id="SSF55729">
    <property type="entry name" value="Acyl-CoA N-acyltransferases (Nat)"/>
    <property type="match status" value="1"/>
</dbReference>
<protein>
    <submittedName>
        <fullName evidence="3">GNAT family N-acetyltransferase</fullName>
        <ecNumber evidence="3">2.3.1.-</ecNumber>
    </submittedName>
</protein>
<name>A0ABV1M2Q0_9NEIS</name>
<evidence type="ECO:0000256" key="1">
    <source>
        <dbReference type="ARBA" id="ARBA00004924"/>
    </source>
</evidence>
<organism evidence="3 4">
    <name type="scientific">Vogesella oryzagri</name>
    <dbReference type="NCBI Taxonomy" id="3160864"/>
    <lineage>
        <taxon>Bacteria</taxon>
        <taxon>Pseudomonadati</taxon>
        <taxon>Pseudomonadota</taxon>
        <taxon>Betaproteobacteria</taxon>
        <taxon>Neisseriales</taxon>
        <taxon>Chromobacteriaceae</taxon>
        <taxon>Vogesella</taxon>
    </lineage>
</organism>
<dbReference type="Gene3D" id="3.40.630.30">
    <property type="match status" value="1"/>
</dbReference>
<dbReference type="EC" id="2.3.1.-" evidence="3"/>
<dbReference type="GO" id="GO:0016746">
    <property type="term" value="F:acyltransferase activity"/>
    <property type="evidence" value="ECO:0007669"/>
    <property type="project" value="UniProtKB-KW"/>
</dbReference>
<dbReference type="EMBL" id="JBEFLD010000001">
    <property type="protein sequence ID" value="MEQ6289214.1"/>
    <property type="molecule type" value="Genomic_DNA"/>
</dbReference>
<evidence type="ECO:0000259" key="2">
    <source>
        <dbReference type="SMART" id="SM01006"/>
    </source>
</evidence>
<keyword evidence="4" id="KW-1185">Reference proteome</keyword>
<reference evidence="3" key="1">
    <citation type="submission" date="2024-06" db="EMBL/GenBank/DDBJ databases">
        <title>Genome sequence of Vogesella sp. MAHUQ-64.</title>
        <authorList>
            <person name="Huq M.A."/>
        </authorList>
    </citation>
    <scope>NUCLEOTIDE SEQUENCE</scope>
    <source>
        <strain evidence="3">MAHUQ-64</strain>
    </source>
</reference>
<dbReference type="Pfam" id="PF13523">
    <property type="entry name" value="Acetyltransf_8"/>
    <property type="match status" value="1"/>
</dbReference>
<evidence type="ECO:0000313" key="3">
    <source>
        <dbReference type="EMBL" id="MEQ6289214.1"/>
    </source>
</evidence>
<keyword evidence="3" id="KW-0808">Transferase</keyword>
<dbReference type="InterPro" id="IPR016181">
    <property type="entry name" value="Acyl_CoA_acyltransferase"/>
</dbReference>
<keyword evidence="3" id="KW-0012">Acyltransferase</keyword>
<proteinExistence type="predicted"/>
<comment type="pathway">
    <text evidence="1">Siderophore biosynthesis.</text>
</comment>